<accession>A0A7R8ZZP5</accession>
<sequence>MTKEDKGRNEIFWNTTLAPDDITRLFEPKVLTGWQRWDAEAVKADKAKPVGEVSEDDNLLIKGNNLLALHSLKP</sequence>
<name>A0A7R8ZZP5_9CRUS</name>
<dbReference type="EMBL" id="OB693689">
    <property type="protein sequence ID" value="CAD7237920.1"/>
    <property type="molecule type" value="Genomic_DNA"/>
</dbReference>
<proteinExistence type="predicted"/>
<organism evidence="1">
    <name type="scientific">Cyprideis torosa</name>
    <dbReference type="NCBI Taxonomy" id="163714"/>
    <lineage>
        <taxon>Eukaryota</taxon>
        <taxon>Metazoa</taxon>
        <taxon>Ecdysozoa</taxon>
        <taxon>Arthropoda</taxon>
        <taxon>Crustacea</taxon>
        <taxon>Oligostraca</taxon>
        <taxon>Ostracoda</taxon>
        <taxon>Podocopa</taxon>
        <taxon>Podocopida</taxon>
        <taxon>Cytherocopina</taxon>
        <taxon>Cytheroidea</taxon>
        <taxon>Cytherideidae</taxon>
        <taxon>Cyprideis</taxon>
    </lineage>
</organism>
<feature type="non-terminal residue" evidence="1">
    <location>
        <position position="74"/>
    </location>
</feature>
<reference evidence="1" key="1">
    <citation type="submission" date="2020-11" db="EMBL/GenBank/DDBJ databases">
        <authorList>
            <person name="Tran Van P."/>
        </authorList>
    </citation>
    <scope>NUCLEOTIDE SEQUENCE</scope>
</reference>
<dbReference type="OrthoDB" id="2428655at2759"/>
<protein>
    <submittedName>
        <fullName evidence="1">Uncharacterized protein</fullName>
    </submittedName>
</protein>
<gene>
    <name evidence="1" type="ORF">CTOB1V02_LOCUS15735</name>
</gene>
<dbReference type="AlphaFoldDB" id="A0A7R8ZZP5"/>
<evidence type="ECO:0000313" key="1">
    <source>
        <dbReference type="EMBL" id="CAD7237920.1"/>
    </source>
</evidence>